<dbReference type="VEuPathDB" id="FungiDB:An07g09020"/>
<organism evidence="3">
    <name type="scientific">Aspergillus niger</name>
    <dbReference type="NCBI Taxonomy" id="5061"/>
    <lineage>
        <taxon>Eukaryota</taxon>
        <taxon>Fungi</taxon>
        <taxon>Dikarya</taxon>
        <taxon>Ascomycota</taxon>
        <taxon>Pezizomycotina</taxon>
        <taxon>Eurotiomycetes</taxon>
        <taxon>Eurotiomycetidae</taxon>
        <taxon>Eurotiales</taxon>
        <taxon>Aspergillaceae</taxon>
        <taxon>Aspergillus</taxon>
        <taxon>Aspergillus subgen. Circumdati</taxon>
    </lineage>
</organism>
<reference evidence="3" key="1">
    <citation type="submission" date="2025-02" db="EMBL/GenBank/DDBJ databases">
        <authorList>
            <consortium name="NCBI Genome Project"/>
        </authorList>
    </citation>
    <scope>NUCLEOTIDE SEQUENCE</scope>
</reference>
<dbReference type="GeneID" id="4982170"/>
<feature type="compositionally biased region" description="Basic and acidic residues" evidence="2">
    <location>
        <begin position="84"/>
        <end position="94"/>
    </location>
</feature>
<feature type="compositionally biased region" description="Polar residues" evidence="2">
    <location>
        <begin position="41"/>
        <end position="51"/>
    </location>
</feature>
<name>A0AAJ6VQ28_ASPNG</name>
<proteinExistence type="predicted"/>
<evidence type="ECO:0000313" key="3">
    <source>
        <dbReference type="RefSeq" id="XP_001391976.3"/>
    </source>
</evidence>
<dbReference type="PANTHER" id="PTHR23159">
    <property type="entry name" value="CENTROSOMAL PROTEIN 2"/>
    <property type="match status" value="1"/>
</dbReference>
<protein>
    <submittedName>
        <fullName evidence="3">Uncharacterized protein</fullName>
    </submittedName>
</protein>
<gene>
    <name evidence="3" type="ORF">An07g09020</name>
</gene>
<dbReference type="RefSeq" id="XP_001391976.3">
    <property type="nucleotide sequence ID" value="XM_001391939.3"/>
</dbReference>
<keyword evidence="1" id="KW-0175">Coiled coil</keyword>
<feature type="coiled-coil region" evidence="1">
    <location>
        <begin position="160"/>
        <end position="194"/>
    </location>
</feature>
<evidence type="ECO:0000256" key="2">
    <source>
        <dbReference type="SAM" id="MobiDB-lite"/>
    </source>
</evidence>
<sequence length="827" mass="92476">MDTRQAKRKRQNSSSSGQKPQEPQEPPTPVSIRRTRRTEYYITSATSCETPHQSKKVRFSDPGPGRQHGSAHSTGLTPAMLRSSFEERAEDDPLIRSPSRGQRRRSTPLPRSRRSMDAPDAASTAFSEHVVQFTPLRQLLDARTKRRIRRIGLSDEINHLEREKRESAQYEKTLQSLLRERDSLKNELDSVKRNQDVSKSLATSEETTWLSPQSMIEQVLSENVRLREQLSFPSPGATTDHDTISNSEGETMVINESAWDCDTMLISNSPDIRALDARLSVPDNISLLSQGHANTDASTQASIPDHRQEAEIIALSADLAAARKEKRDLFDACRARVASFGGTAIEGLLRQSSPPPDFLDQVLPTLTQTLRRASDAAQALDNVKEELSGLGFPGNNAEEIISTMRDHFRAARLQLERAVPGETANASLSDGKATLGALVKRVEVLVKSLGDEQERLQGSVGRENAIRGQFDTLLARYEGASKKIQDLEESIASSAGDMLHTRMRMQELEREGKEQAVSIQRLNAALDKYHEEVKGLEALVTELEDDKAKNNESHKQEVDELQQKLEEQARSLRTTESTVVERETRIRELEEDLQQNRTRVCDLATKIESLEAERQQTIQSLEQEAKEEQQRLEQEVGSMNVLVSELNTSLAEAKSDIDRLRRSNTGLEEQLRQEVEARDSLLDKWAAEQARSFAFMKETVNSERRKARVRTANWELRSDEIQSSDGLNIGSEPITPVSMTRFVDVEAGRGKHLLVSQRVTQLEGVPEFIRSTSINTNAASTYGTTTPGSVAFDLELSQQEALTDTPGGADKASSHYDTSSRRKTKFS</sequence>
<accession>A0AAJ6VQ28</accession>
<evidence type="ECO:0000256" key="1">
    <source>
        <dbReference type="SAM" id="Coils"/>
    </source>
</evidence>
<feature type="coiled-coil region" evidence="1">
    <location>
        <begin position="470"/>
        <end position="677"/>
    </location>
</feature>
<feature type="region of interest" description="Disordered" evidence="2">
    <location>
        <begin position="1"/>
        <end position="125"/>
    </location>
</feature>
<feature type="region of interest" description="Disordered" evidence="2">
    <location>
        <begin position="799"/>
        <end position="827"/>
    </location>
</feature>
<feature type="compositionally biased region" description="Basic residues" evidence="2">
    <location>
        <begin position="1"/>
        <end position="11"/>
    </location>
</feature>
<reference evidence="3" key="2">
    <citation type="submission" date="2025-08" db="UniProtKB">
        <authorList>
            <consortium name="RefSeq"/>
        </authorList>
    </citation>
    <scope>IDENTIFICATION</scope>
</reference>
<dbReference type="Gene3D" id="1.20.5.50">
    <property type="match status" value="1"/>
</dbReference>
<dbReference type="AlphaFoldDB" id="A0AAJ6VQ28"/>
<dbReference type="PANTHER" id="PTHR23159:SF31">
    <property type="entry name" value="CENTROSOME-ASSOCIATED PROTEIN CEP250 ISOFORM X1"/>
    <property type="match status" value="1"/>
</dbReference>
<dbReference type="KEGG" id="ang:An07g09020"/>